<dbReference type="Proteomes" id="UP000233248">
    <property type="component" value="Unassembled WGS sequence"/>
</dbReference>
<sequence length="83" mass="10098">MSNHCPYCQKKISISKVFCSRDCKDNYFQMVAIQIPKPFIKRIFVFCDKEQREKEISNFARRHGWKESLIRNKIEKLKEEYGY</sequence>
<dbReference type="RefSeq" id="WP_099312658.1">
    <property type="nucleotide sequence ID" value="NZ_CP031218.1"/>
</dbReference>
<protein>
    <submittedName>
        <fullName evidence="1">Uncharacterized protein</fullName>
    </submittedName>
</protein>
<evidence type="ECO:0000313" key="2">
    <source>
        <dbReference type="Proteomes" id="UP000233248"/>
    </source>
</evidence>
<dbReference type="AlphaFoldDB" id="A0A2N1J518"/>
<organism evidence="1 2">
    <name type="scientific">Malaciobacter halophilus</name>
    <dbReference type="NCBI Taxonomy" id="197482"/>
    <lineage>
        <taxon>Bacteria</taxon>
        <taxon>Pseudomonadati</taxon>
        <taxon>Campylobacterota</taxon>
        <taxon>Epsilonproteobacteria</taxon>
        <taxon>Campylobacterales</taxon>
        <taxon>Arcobacteraceae</taxon>
        <taxon>Malaciobacter</taxon>
    </lineage>
</organism>
<accession>A0A2N1J518</accession>
<dbReference type="KEGG" id="ahs:AHALO_1230"/>
<evidence type="ECO:0000313" key="1">
    <source>
        <dbReference type="EMBL" id="PKI81626.1"/>
    </source>
</evidence>
<dbReference type="EMBL" id="NXIF01000011">
    <property type="protein sequence ID" value="PKI81626.1"/>
    <property type="molecule type" value="Genomic_DNA"/>
</dbReference>
<comment type="caution">
    <text evidence="1">The sequence shown here is derived from an EMBL/GenBank/DDBJ whole genome shotgun (WGS) entry which is preliminary data.</text>
</comment>
<name>A0A2N1J518_9BACT</name>
<reference evidence="1 2" key="1">
    <citation type="submission" date="2017-09" db="EMBL/GenBank/DDBJ databases">
        <title>Genomics of the genus Arcobacter.</title>
        <authorList>
            <person name="Perez-Cataluna A."/>
            <person name="Figueras M.J."/>
            <person name="Salas-Masso N."/>
        </authorList>
    </citation>
    <scope>NUCLEOTIDE SEQUENCE [LARGE SCALE GENOMIC DNA]</scope>
    <source>
        <strain evidence="1 2">DSM 18005</strain>
    </source>
</reference>
<dbReference type="OrthoDB" id="5365658at2"/>
<proteinExistence type="predicted"/>
<gene>
    <name evidence="1" type="ORF">CP960_03280</name>
</gene>
<keyword evidence="2" id="KW-1185">Reference proteome</keyword>